<protein>
    <recommendedName>
        <fullName evidence="6">Transcriptional activator HAP2</fullName>
    </recommendedName>
</protein>
<dbReference type="AlphaFoldDB" id="A0A9W8EE09"/>
<evidence type="ECO:0000256" key="1">
    <source>
        <dbReference type="ARBA" id="ARBA00004123"/>
    </source>
</evidence>
<accession>A0A9W8EE09</accession>
<dbReference type="PANTHER" id="PTHR12632">
    <property type="entry name" value="TRANSCRIPTION FACTOR NF-Y ALPHA-RELATED"/>
    <property type="match status" value="1"/>
</dbReference>
<dbReference type="GO" id="GO:0005634">
    <property type="term" value="C:nucleus"/>
    <property type="evidence" value="ECO:0007669"/>
    <property type="project" value="UniProtKB-SubCell"/>
</dbReference>
<organism evidence="8 9">
    <name type="scientific">Dimargaris verticillata</name>
    <dbReference type="NCBI Taxonomy" id="2761393"/>
    <lineage>
        <taxon>Eukaryota</taxon>
        <taxon>Fungi</taxon>
        <taxon>Fungi incertae sedis</taxon>
        <taxon>Zoopagomycota</taxon>
        <taxon>Kickxellomycotina</taxon>
        <taxon>Dimargaritomycetes</taxon>
        <taxon>Dimargaritales</taxon>
        <taxon>Dimargaritaceae</taxon>
        <taxon>Dimargaris</taxon>
    </lineage>
</organism>
<evidence type="ECO:0000256" key="3">
    <source>
        <dbReference type="ARBA" id="ARBA00023125"/>
    </source>
</evidence>
<evidence type="ECO:0000256" key="4">
    <source>
        <dbReference type="ARBA" id="ARBA00023163"/>
    </source>
</evidence>
<keyword evidence="9" id="KW-1185">Reference proteome</keyword>
<comment type="caution">
    <text evidence="8">The sequence shown here is derived from an EMBL/GenBank/DDBJ whole genome shotgun (WGS) entry which is preliminary data.</text>
</comment>
<feature type="compositionally biased region" description="Basic and acidic residues" evidence="7">
    <location>
        <begin position="187"/>
        <end position="196"/>
    </location>
</feature>
<keyword evidence="3 6" id="KW-0238">DNA-binding</keyword>
<comment type="subcellular location">
    <subcellularLocation>
        <location evidence="1 6">Nucleus</location>
    </subcellularLocation>
</comment>
<name>A0A9W8EE09_9FUNG</name>
<comment type="subunit">
    <text evidence="6">Heterotrimer.</text>
</comment>
<reference evidence="8" key="1">
    <citation type="submission" date="2022-07" db="EMBL/GenBank/DDBJ databases">
        <title>Phylogenomic reconstructions and comparative analyses of Kickxellomycotina fungi.</title>
        <authorList>
            <person name="Reynolds N.K."/>
            <person name="Stajich J.E."/>
            <person name="Barry K."/>
            <person name="Grigoriev I.V."/>
            <person name="Crous P."/>
            <person name="Smith M.E."/>
        </authorList>
    </citation>
    <scope>NUCLEOTIDE SEQUENCE</scope>
    <source>
        <strain evidence="8">RSA 567</strain>
    </source>
</reference>
<dbReference type="SMART" id="SM00521">
    <property type="entry name" value="CBF"/>
    <property type="match status" value="1"/>
</dbReference>
<dbReference type="GO" id="GO:0003700">
    <property type="term" value="F:DNA-binding transcription factor activity"/>
    <property type="evidence" value="ECO:0007669"/>
    <property type="project" value="UniProtKB-UniRule"/>
</dbReference>
<evidence type="ECO:0000256" key="6">
    <source>
        <dbReference type="RuleBase" id="RU367155"/>
    </source>
</evidence>
<evidence type="ECO:0000256" key="7">
    <source>
        <dbReference type="SAM" id="MobiDB-lite"/>
    </source>
</evidence>
<dbReference type="Pfam" id="PF02045">
    <property type="entry name" value="CBFB_NFYA"/>
    <property type="match status" value="1"/>
</dbReference>
<feature type="region of interest" description="Disordered" evidence="7">
    <location>
        <begin position="187"/>
        <end position="213"/>
    </location>
</feature>
<evidence type="ECO:0000256" key="5">
    <source>
        <dbReference type="ARBA" id="ARBA00023242"/>
    </source>
</evidence>
<evidence type="ECO:0000313" key="8">
    <source>
        <dbReference type="EMBL" id="KAJ1981775.1"/>
    </source>
</evidence>
<dbReference type="PRINTS" id="PR00616">
    <property type="entry name" value="CCAATSUBUNTB"/>
</dbReference>
<dbReference type="GO" id="GO:0003677">
    <property type="term" value="F:DNA binding"/>
    <property type="evidence" value="ECO:0007669"/>
    <property type="project" value="UniProtKB-KW"/>
</dbReference>
<dbReference type="OrthoDB" id="1097733at2759"/>
<keyword evidence="4 6" id="KW-0804">Transcription</keyword>
<comment type="function">
    <text evidence="6">Component of the sequence-specific heterotrimeric transcription factor (NF-Y) which specifically recognizes a 5'-CCAAT-3' box motif found in the promoters of its target genes.</text>
</comment>
<evidence type="ECO:0000313" key="9">
    <source>
        <dbReference type="Proteomes" id="UP001151582"/>
    </source>
</evidence>
<keyword evidence="5 6" id="KW-0539">Nucleus</keyword>
<comment type="similarity">
    <text evidence="6">Belongs to the NFYA/HAP2 subunit family.</text>
</comment>
<proteinExistence type="inferred from homology"/>
<dbReference type="EMBL" id="JANBQB010000112">
    <property type="protein sequence ID" value="KAJ1981775.1"/>
    <property type="molecule type" value="Genomic_DNA"/>
</dbReference>
<evidence type="ECO:0000256" key="2">
    <source>
        <dbReference type="ARBA" id="ARBA00023015"/>
    </source>
</evidence>
<keyword evidence="2 6" id="KW-0805">Transcription regulation</keyword>
<dbReference type="Proteomes" id="UP001151582">
    <property type="component" value="Unassembled WGS sequence"/>
</dbReference>
<dbReference type="PROSITE" id="PS51152">
    <property type="entry name" value="NFYA_HAP2_2"/>
    <property type="match status" value="1"/>
</dbReference>
<gene>
    <name evidence="8" type="primary">HAP2_1</name>
    <name evidence="8" type="ORF">H4R34_001947</name>
</gene>
<dbReference type="Gene3D" id="6.10.250.2430">
    <property type="match status" value="1"/>
</dbReference>
<dbReference type="InterPro" id="IPR001289">
    <property type="entry name" value="NFYA"/>
</dbReference>
<sequence>MLNIETGGYNMHQQGHAHHAYDRTDDQYGVPQTSSYLNGLVSSDHSRNSAAAVHLGYNQPQTMAAGTVPYGQQSQYSNMPLMSSQSHPLMLSSPTIPSHPIPPQSATGTGAAPTAIHAVNEESEEPMYVNAKQYHRILKRRQARAQLEAKHKISKQRKKFLHQSRHLHAMRRPRGPGGRFLTAAEVAKLEEEERAHGNGQSGEGTNGNGPSAH</sequence>